<name>A0A6I2MCR0_9BACI</name>
<evidence type="ECO:0000313" key="2">
    <source>
        <dbReference type="EMBL" id="MRX55549.1"/>
    </source>
</evidence>
<accession>A0A6I2MCR0</accession>
<dbReference type="Pfam" id="PF17247">
    <property type="entry name" value="DUF5316"/>
    <property type="match status" value="1"/>
</dbReference>
<dbReference type="RefSeq" id="WP_070876735.1">
    <property type="nucleotide sequence ID" value="NZ_CAJFZX010000001.1"/>
</dbReference>
<feature type="transmembrane region" description="Helical" evidence="1">
    <location>
        <begin position="73"/>
        <end position="96"/>
    </location>
</feature>
<feature type="transmembrane region" description="Helical" evidence="1">
    <location>
        <begin position="30"/>
        <end position="52"/>
    </location>
</feature>
<organism evidence="2 3">
    <name type="scientific">Metabacillus idriensis</name>
    <dbReference type="NCBI Taxonomy" id="324768"/>
    <lineage>
        <taxon>Bacteria</taxon>
        <taxon>Bacillati</taxon>
        <taxon>Bacillota</taxon>
        <taxon>Bacilli</taxon>
        <taxon>Bacillales</taxon>
        <taxon>Bacillaceae</taxon>
        <taxon>Metabacillus</taxon>
    </lineage>
</organism>
<dbReference type="AlphaFoldDB" id="A0A6I2MCR0"/>
<evidence type="ECO:0008006" key="4">
    <source>
        <dbReference type="Google" id="ProtNLM"/>
    </source>
</evidence>
<keyword evidence="3" id="KW-1185">Reference proteome</keyword>
<protein>
    <recommendedName>
        <fullName evidence="4">DUF5316 domain-containing protein</fullName>
    </recommendedName>
</protein>
<dbReference type="InterPro" id="IPR035167">
    <property type="entry name" value="DUF5316"/>
</dbReference>
<gene>
    <name evidence="2" type="ORF">GJU41_16420</name>
</gene>
<dbReference type="EMBL" id="WKKF01000005">
    <property type="protein sequence ID" value="MRX55549.1"/>
    <property type="molecule type" value="Genomic_DNA"/>
</dbReference>
<evidence type="ECO:0000313" key="3">
    <source>
        <dbReference type="Proteomes" id="UP000441585"/>
    </source>
</evidence>
<comment type="caution">
    <text evidence="2">The sequence shown here is derived from an EMBL/GenBank/DDBJ whole genome shotgun (WGS) entry which is preliminary data.</text>
</comment>
<keyword evidence="1" id="KW-0812">Transmembrane</keyword>
<keyword evidence="1" id="KW-1133">Transmembrane helix</keyword>
<reference evidence="2 3" key="1">
    <citation type="submission" date="2019-11" db="EMBL/GenBank/DDBJ databases">
        <title>Bacillus idriensis genome.</title>
        <authorList>
            <person name="Konopka E.N."/>
            <person name="Newman J.D."/>
        </authorList>
    </citation>
    <scope>NUCLEOTIDE SEQUENCE [LARGE SCALE GENOMIC DNA]</scope>
    <source>
        <strain evidence="2 3">DSM 19097</strain>
    </source>
</reference>
<dbReference type="Proteomes" id="UP000441585">
    <property type="component" value="Unassembled WGS sequence"/>
</dbReference>
<proteinExistence type="predicted"/>
<evidence type="ECO:0000256" key="1">
    <source>
        <dbReference type="SAM" id="Phobius"/>
    </source>
</evidence>
<keyword evidence="1" id="KW-0472">Membrane</keyword>
<sequence>MKALGTGILTACIAGIISFAANDIQLFFIMMSGVVLICFGISGLLTNAFLGGDRIRANFLSETKEHREARTNWAIQLFLLGLPSCAAAIISAFILFI</sequence>